<feature type="signal peptide" evidence="2">
    <location>
        <begin position="1"/>
        <end position="23"/>
    </location>
</feature>
<dbReference type="InterPro" id="IPR003172">
    <property type="entry name" value="ML_dom"/>
</dbReference>
<dbReference type="Pfam" id="PF02221">
    <property type="entry name" value="E1_DerP2_DerF2"/>
    <property type="match status" value="1"/>
</dbReference>
<comment type="similarity">
    <text evidence="1">Belongs to the NPC2 family.</text>
</comment>
<evidence type="ECO:0000256" key="2">
    <source>
        <dbReference type="SAM" id="SignalP"/>
    </source>
</evidence>
<dbReference type="OMA" id="CTTLPCS"/>
<organism evidence="4">
    <name type="scientific">Anopheles sinensis</name>
    <name type="common">Mosquito</name>
    <dbReference type="NCBI Taxonomy" id="74873"/>
    <lineage>
        <taxon>Eukaryota</taxon>
        <taxon>Metazoa</taxon>
        <taxon>Ecdysozoa</taxon>
        <taxon>Arthropoda</taxon>
        <taxon>Hexapoda</taxon>
        <taxon>Insecta</taxon>
        <taxon>Pterygota</taxon>
        <taxon>Neoptera</taxon>
        <taxon>Endopterygota</taxon>
        <taxon>Diptera</taxon>
        <taxon>Nematocera</taxon>
        <taxon>Culicoidea</taxon>
        <taxon>Culicidae</taxon>
        <taxon>Anophelinae</taxon>
        <taxon>Anopheles</taxon>
    </lineage>
</organism>
<reference evidence="5" key="2">
    <citation type="submission" date="2020-05" db="UniProtKB">
        <authorList>
            <consortium name="EnsemblMetazoa"/>
        </authorList>
    </citation>
    <scope>IDENTIFICATION</scope>
</reference>
<dbReference type="EnsemblMetazoa" id="ASIC005653-RA">
    <property type="protein sequence ID" value="ASIC005653-PA"/>
    <property type="gene ID" value="ASIC005653"/>
</dbReference>
<name>A0A084VK09_ANOSI</name>
<evidence type="ECO:0000313" key="4">
    <source>
        <dbReference type="EMBL" id="KFB38303.1"/>
    </source>
</evidence>
<dbReference type="EMBL" id="KE524928">
    <property type="protein sequence ID" value="KFB38303.1"/>
    <property type="molecule type" value="Genomic_DNA"/>
</dbReference>
<dbReference type="Proteomes" id="UP000030765">
    <property type="component" value="Unassembled WGS sequence"/>
</dbReference>
<dbReference type="GO" id="GO:0015918">
    <property type="term" value="P:sterol transport"/>
    <property type="evidence" value="ECO:0007669"/>
    <property type="project" value="InterPro"/>
</dbReference>
<dbReference type="Gene3D" id="2.60.40.770">
    <property type="match status" value="1"/>
</dbReference>
<keyword evidence="2" id="KW-0732">Signal</keyword>
<dbReference type="VEuPathDB" id="VectorBase:ASIS001370"/>
<dbReference type="EMBL" id="ATLV01014024">
    <property type="status" value="NOT_ANNOTATED_CDS"/>
    <property type="molecule type" value="Genomic_DNA"/>
</dbReference>
<dbReference type="AlphaFoldDB" id="A0A084VK09"/>
<keyword evidence="6" id="KW-1185">Reference proteome</keyword>
<sequence length="171" mass="18887">MKWAVLLAVLFVCLSAQVVSVDAGVLHRWNRYWWRFKHPPSTSNFIVFEDCGTQYDVISISLSGCNAAPCLMQRGTNVAVNAEFNAHGASTDSVLKHDVYFILNGVKTQASITPTTCDGSVCPRQGAYGLLFSANIYVNPNLPPINGKLRWELRNSRGDMFLCYQVPVGVV</sequence>
<dbReference type="OrthoDB" id="6489092at2759"/>
<accession>A0A084VK09</accession>
<dbReference type="InterPro" id="IPR014756">
    <property type="entry name" value="Ig_E-set"/>
</dbReference>
<protein>
    <submittedName>
        <fullName evidence="4">AGAP002852-PA-like protein</fullName>
    </submittedName>
    <submittedName>
        <fullName evidence="5">ML domain-containing protein</fullName>
    </submittedName>
</protein>
<gene>
    <name evidence="4" type="ORF">ZHAS_00005653</name>
</gene>
<feature type="chain" id="PRO_5001783710" evidence="2">
    <location>
        <begin position="24"/>
        <end position="171"/>
    </location>
</feature>
<dbReference type="PANTHER" id="PTHR11306:SF56">
    <property type="entry name" value="LP08842P-RELATED"/>
    <property type="match status" value="1"/>
</dbReference>
<dbReference type="SMART" id="SM00737">
    <property type="entry name" value="ML"/>
    <property type="match status" value="1"/>
</dbReference>
<evidence type="ECO:0000256" key="1">
    <source>
        <dbReference type="ARBA" id="ARBA00006370"/>
    </source>
</evidence>
<evidence type="ECO:0000313" key="6">
    <source>
        <dbReference type="Proteomes" id="UP000030765"/>
    </source>
</evidence>
<dbReference type="InterPro" id="IPR039670">
    <property type="entry name" value="NPC2-like"/>
</dbReference>
<evidence type="ECO:0000259" key="3">
    <source>
        <dbReference type="SMART" id="SM00737"/>
    </source>
</evidence>
<dbReference type="VEuPathDB" id="VectorBase:ASIC005653"/>
<evidence type="ECO:0000313" key="5">
    <source>
        <dbReference type="EnsemblMetazoa" id="ASIC005653-PA"/>
    </source>
</evidence>
<dbReference type="SUPFAM" id="SSF81296">
    <property type="entry name" value="E set domains"/>
    <property type="match status" value="1"/>
</dbReference>
<feature type="domain" description="MD-2-related lipid-recognition" evidence="3">
    <location>
        <begin position="48"/>
        <end position="168"/>
    </location>
</feature>
<dbReference type="GO" id="GO:0032934">
    <property type="term" value="F:sterol binding"/>
    <property type="evidence" value="ECO:0007669"/>
    <property type="project" value="InterPro"/>
</dbReference>
<reference evidence="4 6" key="1">
    <citation type="journal article" date="2014" name="BMC Genomics">
        <title>Genome sequence of Anopheles sinensis provides insight into genetics basis of mosquito competence for malaria parasites.</title>
        <authorList>
            <person name="Zhou D."/>
            <person name="Zhang D."/>
            <person name="Ding G."/>
            <person name="Shi L."/>
            <person name="Hou Q."/>
            <person name="Ye Y."/>
            <person name="Xu Y."/>
            <person name="Zhou H."/>
            <person name="Xiong C."/>
            <person name="Li S."/>
            <person name="Yu J."/>
            <person name="Hong S."/>
            <person name="Yu X."/>
            <person name="Zou P."/>
            <person name="Chen C."/>
            <person name="Chang X."/>
            <person name="Wang W."/>
            <person name="Lv Y."/>
            <person name="Sun Y."/>
            <person name="Ma L."/>
            <person name="Shen B."/>
            <person name="Zhu C."/>
        </authorList>
    </citation>
    <scope>NUCLEOTIDE SEQUENCE [LARGE SCALE GENOMIC DNA]</scope>
</reference>
<proteinExistence type="inferred from homology"/>
<dbReference type="PANTHER" id="PTHR11306">
    <property type="entry name" value="NIEMANN PICK TYPE C2 PROTEIN NPC2-RELATED"/>
    <property type="match status" value="1"/>
</dbReference>